<sequence length="914" mass="105480">MITFIKEVIFVKRKMLWSSLIVILFVCILFLNKIVDFIINVEWYKEVGYLTVYFTKLIAICKLMIPLFIIIYISIVLYWRSLRLSIIKYRRAFEVNNDKVKNEKRIFIIVNLIVSFLFSYAFAATYWYRILQFNNSVPFNIKDPILNLDVSFYIFKLPLIQSLHSMILSLIIFLGLITLVTYFTLSVKDKVIWRNFKKDSGKIDILNSGITRFAGKQLAVLAALVMICVSIGYILKCIGLVYSQKGVTFGAGYTDAHVSLLLYKIIAAASIISAVIIFISILVSKVKPIIVSITVIVALILIKSLSYTVVQNFIVKSNQKTLEQPYIKYNIDYTRKAFNIENIDANPFQVKDNLTSQDIDNNMDTINNIRINSFEPTLEFYNQVQIIRYYYKFNNIDVDRYNINGKFNQIFIGTREINTKAIDPNTWQNRHLIYTHGYGIVMNKVNSVTSEGQPNFVIKDMPPQNSTDIKLDNARIYFGEKTDDYAIVDTKLKEFDYPKGSENATNNYDGSAGIKLGFINRILFAINQKDINFLLSRDILKESKILINRSIKDRVSKIAPFLNYDSDPYIVMSGGKLYWILDGYTVSDRYPFAQPQNNLNYIRNSVKVTVDAENGNVNFYIMDKSDPIVQSYAKIFPDLFKDINKLPSDIVQHFKYPKDLFNIQCSVLGKYHVTDPGVFYSGEDLWEVAKNQKQVSGEKYSMESSYMVMKLPNEQKEEMILLQYFNMRDKDNMVALFGARMDGENYGKMVLYKFPAEKTVYSPYLFKQKLNQDTTISSQLSLWNKDGSEVQFGDTIIVPINQSLVYVEPMYLRASGKEGIPEMKRVIVSYSDKMVLAESIDDALQQIFSYKQDYNQENSNESQIETPSYDINAEKLKEAKSLYEQALEAQKNGDWSKYGENIKKLGDIIDSLQK</sequence>
<feature type="transmembrane region" description="Helical" evidence="5">
    <location>
        <begin position="166"/>
        <end position="185"/>
    </location>
</feature>
<dbReference type="KEGG" id="ckr:CKR_0010"/>
<dbReference type="PANTHER" id="PTHR39344">
    <property type="entry name" value="UPF0182 PROTEIN SLL1060"/>
    <property type="match status" value="1"/>
</dbReference>
<dbReference type="NCBIfam" id="NF000825">
    <property type="entry name" value="PRK00068.1"/>
    <property type="match status" value="1"/>
</dbReference>
<feature type="transmembrane region" description="Helical" evidence="5">
    <location>
        <begin position="20"/>
        <end position="41"/>
    </location>
</feature>
<dbReference type="HAMAP" id="MF_01600">
    <property type="entry name" value="UPF0182"/>
    <property type="match status" value="1"/>
</dbReference>
<comment type="similarity">
    <text evidence="5">Belongs to the UPF0182 family.</text>
</comment>
<feature type="transmembrane region" description="Helical" evidence="5">
    <location>
        <begin position="261"/>
        <end position="282"/>
    </location>
</feature>
<dbReference type="HOGENOM" id="CLU_007733_0_0_9"/>
<dbReference type="EMBL" id="AP009049">
    <property type="protein sequence ID" value="BAH05061.1"/>
    <property type="molecule type" value="Genomic_DNA"/>
</dbReference>
<evidence type="ECO:0000256" key="5">
    <source>
        <dbReference type="HAMAP-Rule" id="MF_01600"/>
    </source>
</evidence>
<dbReference type="AlphaFoldDB" id="B9DXT6"/>
<reference evidence="7" key="1">
    <citation type="submission" date="2005-09" db="EMBL/GenBank/DDBJ databases">
        <title>Complete genome sequence of Clostridium kluyveri and comparative genomics of Clostridia species.</title>
        <authorList>
            <person name="Inui M."/>
            <person name="Nonaka H."/>
            <person name="Shinoda Y."/>
            <person name="Ikenaga Y."/>
            <person name="Abe M."/>
            <person name="Naito K."/>
            <person name="Vertes A.A."/>
            <person name="Yukawa H."/>
        </authorList>
    </citation>
    <scope>NUCLEOTIDE SEQUENCE [LARGE SCALE GENOMIC DNA]</scope>
    <source>
        <strain evidence="7">NBRC 12016</strain>
    </source>
</reference>
<dbReference type="Pfam" id="PF03699">
    <property type="entry name" value="UPF0182"/>
    <property type="match status" value="1"/>
</dbReference>
<accession>B9DXT6</accession>
<name>B9DXT6_CLOK1</name>
<feature type="transmembrane region" description="Helical" evidence="5">
    <location>
        <begin position="218"/>
        <end position="241"/>
    </location>
</feature>
<keyword evidence="4 5" id="KW-0472">Membrane</keyword>
<gene>
    <name evidence="6" type="ordered locus">CKR_0010</name>
</gene>
<evidence type="ECO:0000256" key="1">
    <source>
        <dbReference type="ARBA" id="ARBA00022475"/>
    </source>
</evidence>
<feature type="transmembrane region" description="Helical" evidence="5">
    <location>
        <begin position="289"/>
        <end position="310"/>
    </location>
</feature>
<keyword evidence="1 5" id="KW-1003">Cell membrane</keyword>
<dbReference type="GO" id="GO:0005576">
    <property type="term" value="C:extracellular region"/>
    <property type="evidence" value="ECO:0007669"/>
    <property type="project" value="TreeGrafter"/>
</dbReference>
<dbReference type="GO" id="GO:0005886">
    <property type="term" value="C:plasma membrane"/>
    <property type="evidence" value="ECO:0007669"/>
    <property type="project" value="UniProtKB-SubCell"/>
</dbReference>
<proteinExistence type="inferred from homology"/>
<evidence type="ECO:0000256" key="2">
    <source>
        <dbReference type="ARBA" id="ARBA00022692"/>
    </source>
</evidence>
<keyword evidence="3 5" id="KW-1133">Transmembrane helix</keyword>
<feature type="transmembrane region" description="Helical" evidence="5">
    <location>
        <begin position="53"/>
        <end position="79"/>
    </location>
</feature>
<organism evidence="6 7">
    <name type="scientific">Clostridium kluyveri (strain NBRC 12016)</name>
    <dbReference type="NCBI Taxonomy" id="583346"/>
    <lineage>
        <taxon>Bacteria</taxon>
        <taxon>Bacillati</taxon>
        <taxon>Bacillota</taxon>
        <taxon>Clostridia</taxon>
        <taxon>Eubacteriales</taxon>
        <taxon>Clostridiaceae</taxon>
        <taxon>Clostridium</taxon>
    </lineage>
</organism>
<keyword evidence="2 5" id="KW-0812">Transmembrane</keyword>
<evidence type="ECO:0000313" key="6">
    <source>
        <dbReference type="EMBL" id="BAH05061.1"/>
    </source>
</evidence>
<evidence type="ECO:0000256" key="4">
    <source>
        <dbReference type="ARBA" id="ARBA00023136"/>
    </source>
</evidence>
<evidence type="ECO:0000313" key="7">
    <source>
        <dbReference type="Proteomes" id="UP000007969"/>
    </source>
</evidence>
<feature type="transmembrane region" description="Helical" evidence="5">
    <location>
        <begin position="106"/>
        <end position="128"/>
    </location>
</feature>
<dbReference type="InterPro" id="IPR005372">
    <property type="entry name" value="UPF0182"/>
</dbReference>
<protein>
    <recommendedName>
        <fullName evidence="5">UPF0182 protein CKR_0010</fullName>
    </recommendedName>
</protein>
<comment type="subcellular location">
    <subcellularLocation>
        <location evidence="5">Cell membrane</location>
        <topology evidence="5">Multi-pass membrane protein</topology>
    </subcellularLocation>
</comment>
<dbReference type="PANTHER" id="PTHR39344:SF1">
    <property type="entry name" value="UPF0182 PROTEIN SLL1060"/>
    <property type="match status" value="1"/>
</dbReference>
<evidence type="ECO:0000256" key="3">
    <source>
        <dbReference type="ARBA" id="ARBA00022989"/>
    </source>
</evidence>
<dbReference type="Proteomes" id="UP000007969">
    <property type="component" value="Chromosome"/>
</dbReference>